<dbReference type="Proteomes" id="UP000275719">
    <property type="component" value="Unassembled WGS sequence"/>
</dbReference>
<sequence length="87" mass="9636">MHLHSVFFTAEDARNNKEIEAGTSLGYAGVSGTIASGGKAPHLHLEVATVKDPFTEGRQYRTNPARFVKLNSYDTKDQDDAAKKRHY</sequence>
<evidence type="ECO:0008006" key="3">
    <source>
        <dbReference type="Google" id="ProtNLM"/>
    </source>
</evidence>
<dbReference type="RefSeq" id="WP_125020210.1">
    <property type="nucleotide sequence ID" value="NZ_RQVQ01000056.1"/>
</dbReference>
<reference evidence="1 2" key="1">
    <citation type="submission" date="2018-11" db="EMBL/GenBank/DDBJ databases">
        <title>Flavobacterium sp. nov., YIM 102701-2 draft genome.</title>
        <authorList>
            <person name="Li G."/>
            <person name="Jiang Y."/>
        </authorList>
    </citation>
    <scope>NUCLEOTIDE SEQUENCE [LARGE SCALE GENOMIC DNA]</scope>
    <source>
        <strain evidence="1 2">YIM 102701-2</strain>
    </source>
</reference>
<gene>
    <name evidence="1" type="ORF">EG240_15235</name>
</gene>
<name>A0A3P3W0H4_9FLAO</name>
<organism evidence="1 2">
    <name type="scientific">Paenimyroides tangerinum</name>
    <dbReference type="NCBI Taxonomy" id="2488728"/>
    <lineage>
        <taxon>Bacteria</taxon>
        <taxon>Pseudomonadati</taxon>
        <taxon>Bacteroidota</taxon>
        <taxon>Flavobacteriia</taxon>
        <taxon>Flavobacteriales</taxon>
        <taxon>Flavobacteriaceae</taxon>
        <taxon>Paenimyroides</taxon>
    </lineage>
</organism>
<dbReference type="InterPro" id="IPR011055">
    <property type="entry name" value="Dup_hybrid_motif"/>
</dbReference>
<dbReference type="AlphaFoldDB" id="A0A3P3W0H4"/>
<protein>
    <recommendedName>
        <fullName evidence="3">Peptidase M23 domain-containing protein</fullName>
    </recommendedName>
</protein>
<dbReference type="EMBL" id="RQVQ01000056">
    <property type="protein sequence ID" value="RRJ87376.1"/>
    <property type="molecule type" value="Genomic_DNA"/>
</dbReference>
<evidence type="ECO:0000313" key="2">
    <source>
        <dbReference type="Proteomes" id="UP000275719"/>
    </source>
</evidence>
<dbReference type="OrthoDB" id="961266at2"/>
<comment type="caution">
    <text evidence="1">The sequence shown here is derived from an EMBL/GenBank/DDBJ whole genome shotgun (WGS) entry which is preliminary data.</text>
</comment>
<accession>A0A3P3W0H4</accession>
<keyword evidence="2" id="KW-1185">Reference proteome</keyword>
<dbReference type="Gene3D" id="2.70.70.10">
    <property type="entry name" value="Glucose Permease (Domain IIA)"/>
    <property type="match status" value="1"/>
</dbReference>
<proteinExistence type="predicted"/>
<evidence type="ECO:0000313" key="1">
    <source>
        <dbReference type="EMBL" id="RRJ87376.1"/>
    </source>
</evidence>